<evidence type="ECO:0000313" key="1">
    <source>
        <dbReference type="EMBL" id="MDE1460675.1"/>
    </source>
</evidence>
<name>A0ABT5U2T4_9GAMM</name>
<sequence>MTASHTIDPLDSGNPLNYQNLMSEGLSLMQQLAGEVWTDYNLHDPGVTLLEQLCFSLTDVVYRSSYPIQQYLIGPDNKIDLPTQGLYSPGKILPSGPVTLHDYKALMLAKLTSINALVIDMSKLYQQPSLEIRYNCRSYHGKKAKQQLINDMVSHYHAQRPLCAPISVAVAEMNAQMVELYGCVDIKEGYPVEQVIAQIYLECADLITPESEFIRYESLLEQGCGLEEVIEGPFCAQGRLKETPIKRNLQISHLTERITALAGTKQVSQLHLVAGDKQFYQYLVIDQHSQCKLAIPYDDLKLFKLEITQGGRAYPIQLSEYQMAIRQGIARKEKTALLMRHHEQIFPHCEDNYLAFNRHIPIQSLFPANYQISPQGIPYFASSQQQAQAKQLNGYLMLFEQFIANSIEDIEQFRTLLSLDMDTTRSYHYQSLMQKDAQALYVKQGQQRESALASAIAEIDNYSDRKHRALDYLLGLYGESYPDEKHRQFNCYFTKVGFEHELIHAKVNFIKYLPQLGLLSGIGQNYLLEPWSPEDCSGVSLKSRLLLNCAKLTNCSITTLFNQLRLNVVESEKWDLPVIAASDQGPSQLETDRKLKLDFRPAISVVAQSCQETALSTLYQQLKEAGLFKADQINAEFLVEGVDSQRYRCGWEKIHNNEQRGKKCLLVFNRGSHHDWYQLGVYDSIDKAKTVARLCQQFLVGLNRYSEGVHLLEHIVLHPSSVGKAKAMVTEPNHDSFYYGRLSLLMPNWPARYANPDFQAFAQAVIRDVCPAHLHPDIFWLSFVQMQQYESLYSQWRKEVSHVKPNQKQIHLLRLQLVDFIQSLSKADSSRADSDG</sequence>
<dbReference type="RefSeq" id="WP_274687047.1">
    <property type="nucleotide sequence ID" value="NZ_JAPMOU010000002.1"/>
</dbReference>
<reference evidence="1 2" key="1">
    <citation type="submission" date="2022-11" db="EMBL/GenBank/DDBJ databases">
        <title>Spartinivicinus poritis sp. nov., isolated from scleractinian coral Porites lutea.</title>
        <authorList>
            <person name="Zhang G."/>
            <person name="Cai L."/>
            <person name="Wei Q."/>
        </authorList>
    </citation>
    <scope>NUCLEOTIDE SEQUENCE [LARGE SCALE GENOMIC DNA]</scope>
    <source>
        <strain evidence="1 2">A2-2</strain>
    </source>
</reference>
<dbReference type="EMBL" id="JAPMOU010000002">
    <property type="protein sequence ID" value="MDE1460675.1"/>
    <property type="molecule type" value="Genomic_DNA"/>
</dbReference>
<comment type="caution">
    <text evidence="1">The sequence shown here is derived from an EMBL/GenBank/DDBJ whole genome shotgun (WGS) entry which is preliminary data.</text>
</comment>
<protein>
    <submittedName>
        <fullName evidence="1">Uncharacterized protein</fullName>
    </submittedName>
</protein>
<accession>A0ABT5U2T4</accession>
<dbReference type="Proteomes" id="UP001528823">
    <property type="component" value="Unassembled WGS sequence"/>
</dbReference>
<evidence type="ECO:0000313" key="2">
    <source>
        <dbReference type="Proteomes" id="UP001528823"/>
    </source>
</evidence>
<keyword evidence="2" id="KW-1185">Reference proteome</keyword>
<organism evidence="1 2">
    <name type="scientific">Spartinivicinus poritis</name>
    <dbReference type="NCBI Taxonomy" id="2994640"/>
    <lineage>
        <taxon>Bacteria</taxon>
        <taxon>Pseudomonadati</taxon>
        <taxon>Pseudomonadota</taxon>
        <taxon>Gammaproteobacteria</taxon>
        <taxon>Oceanospirillales</taxon>
        <taxon>Zooshikellaceae</taxon>
        <taxon>Spartinivicinus</taxon>
    </lineage>
</organism>
<proteinExistence type="predicted"/>
<gene>
    <name evidence="1" type="ORF">ORQ98_01720</name>
</gene>